<organism evidence="2 3">
    <name type="scientific">Chryseobacterium gleum</name>
    <name type="common">Flavobacterium gleum</name>
    <dbReference type="NCBI Taxonomy" id="250"/>
    <lineage>
        <taxon>Bacteria</taxon>
        <taxon>Pseudomonadati</taxon>
        <taxon>Bacteroidota</taxon>
        <taxon>Flavobacteriia</taxon>
        <taxon>Flavobacteriales</taxon>
        <taxon>Weeksellaceae</taxon>
        <taxon>Chryseobacterium group</taxon>
        <taxon>Chryseobacterium</taxon>
    </lineage>
</organism>
<reference evidence="2 3" key="1">
    <citation type="submission" date="2018-12" db="EMBL/GenBank/DDBJ databases">
        <authorList>
            <consortium name="Pathogen Informatics"/>
        </authorList>
    </citation>
    <scope>NUCLEOTIDE SEQUENCE [LARGE SCALE GENOMIC DNA]</scope>
    <source>
        <strain evidence="2 3">NCTC11432</strain>
    </source>
</reference>
<proteinExistence type="predicted"/>
<protein>
    <recommendedName>
        <fullName evidence="4">YD repeat-containing protein</fullName>
    </recommendedName>
</protein>
<sequence>MKKTYLLLPIFFLASCSSSNDETDSSNNNGNNSNNDPVLVTKMTLDGDVLTFTYNGSKISQIKNLTEGSVTTFTYSGDLISQSVVSGSNTALTTKFAYDSNGRLIKKTISGIDFGGNWNSESNYTYLANNNVKIVYTATTSASTRNETRNAILNADGSMSSWTGTLSRTQNNTTESATSTLKPVVYDTKNAPLKNITGYLKIVDNEDESGSAHNTLSYNHIVSYNNGTGVEWTIFKSSFEYNASGYPTKETRAYYDKTGTTPTGSTDINTYEYNHL</sequence>
<evidence type="ECO:0000256" key="1">
    <source>
        <dbReference type="SAM" id="SignalP"/>
    </source>
</evidence>
<gene>
    <name evidence="2" type="ORF">NCTC11432_03379</name>
</gene>
<evidence type="ECO:0000313" key="2">
    <source>
        <dbReference type="EMBL" id="VEE09785.1"/>
    </source>
</evidence>
<dbReference type="GeneID" id="93019557"/>
<keyword evidence="1" id="KW-0732">Signal</keyword>
<feature type="signal peptide" evidence="1">
    <location>
        <begin position="1"/>
        <end position="21"/>
    </location>
</feature>
<name>A0A448B5E4_CHRGE</name>
<accession>A0A448B5E4</accession>
<dbReference type="STRING" id="525257.HMPREF0204_10335"/>
<dbReference type="RefSeq" id="WP_002982162.1">
    <property type="nucleotide sequence ID" value="NZ_CP068486.1"/>
</dbReference>
<feature type="chain" id="PRO_5019455567" description="YD repeat-containing protein" evidence="1">
    <location>
        <begin position="22"/>
        <end position="276"/>
    </location>
</feature>
<dbReference type="AlphaFoldDB" id="A0A448B5E4"/>
<dbReference type="KEGG" id="cgle:NCTC11432_03379"/>
<evidence type="ECO:0008006" key="4">
    <source>
        <dbReference type="Google" id="ProtNLM"/>
    </source>
</evidence>
<dbReference type="PROSITE" id="PS51257">
    <property type="entry name" value="PROKAR_LIPOPROTEIN"/>
    <property type="match status" value="1"/>
</dbReference>
<dbReference type="EMBL" id="LR134289">
    <property type="protein sequence ID" value="VEE09785.1"/>
    <property type="molecule type" value="Genomic_DNA"/>
</dbReference>
<evidence type="ECO:0000313" key="3">
    <source>
        <dbReference type="Proteomes" id="UP000279227"/>
    </source>
</evidence>
<dbReference type="Proteomes" id="UP000279227">
    <property type="component" value="Chromosome"/>
</dbReference>
<dbReference type="OrthoDB" id="1444189at2"/>